<evidence type="ECO:0000256" key="1">
    <source>
        <dbReference type="SAM" id="MobiDB-lite"/>
    </source>
</evidence>
<dbReference type="RefSeq" id="WP_326756813.1">
    <property type="nucleotide sequence ID" value="NZ_CP109134.1"/>
</dbReference>
<protein>
    <recommendedName>
        <fullName evidence="4">Tetratricopeptide repeat protein</fullName>
    </recommendedName>
</protein>
<accession>A0ABZ1H179</accession>
<dbReference type="GeneID" id="91548790"/>
<dbReference type="Proteomes" id="UP001335325">
    <property type="component" value="Chromosome"/>
</dbReference>
<gene>
    <name evidence="2" type="ORF">OIE73_39455</name>
</gene>
<keyword evidence="3" id="KW-1185">Reference proteome</keyword>
<proteinExistence type="predicted"/>
<feature type="region of interest" description="Disordered" evidence="1">
    <location>
        <begin position="112"/>
        <end position="134"/>
    </location>
</feature>
<name>A0ABZ1H179_9ACTN</name>
<evidence type="ECO:0000313" key="2">
    <source>
        <dbReference type="EMBL" id="WSD11140.1"/>
    </source>
</evidence>
<evidence type="ECO:0000313" key="3">
    <source>
        <dbReference type="Proteomes" id="UP001335325"/>
    </source>
</evidence>
<dbReference type="EMBL" id="CP109134">
    <property type="protein sequence ID" value="WSD11140.1"/>
    <property type="molecule type" value="Genomic_DNA"/>
</dbReference>
<evidence type="ECO:0008006" key="4">
    <source>
        <dbReference type="Google" id="ProtNLM"/>
    </source>
</evidence>
<organism evidence="2 3">
    <name type="scientific">Streptomyces hirsutus</name>
    <dbReference type="NCBI Taxonomy" id="35620"/>
    <lineage>
        <taxon>Bacteria</taxon>
        <taxon>Bacillati</taxon>
        <taxon>Actinomycetota</taxon>
        <taxon>Actinomycetes</taxon>
        <taxon>Kitasatosporales</taxon>
        <taxon>Streptomycetaceae</taxon>
        <taxon>Streptomyces</taxon>
    </lineage>
</organism>
<sequence length="134" mass="14431">MTTIDAYQDRCEQLFLAGGNAAARRAAQQGLDKLGPLADLYCWLALGHAAEDDDDHDDRAEEAFRAGLALDGEHPGLLAGYAELCLRADSFEYPARTARAVDLSRRLKEVAPRSAEAQQLASAERWPGAATGTT</sequence>
<reference evidence="2 3" key="1">
    <citation type="submission" date="2022-10" db="EMBL/GenBank/DDBJ databases">
        <title>The complete genomes of actinobacterial strains from the NBC collection.</title>
        <authorList>
            <person name="Joergensen T.S."/>
            <person name="Alvarez Arevalo M."/>
            <person name="Sterndorff E.B."/>
            <person name="Faurdal D."/>
            <person name="Vuksanovic O."/>
            <person name="Mourched A.-S."/>
            <person name="Charusanti P."/>
            <person name="Shaw S."/>
            <person name="Blin K."/>
            <person name="Weber T."/>
        </authorList>
    </citation>
    <scope>NUCLEOTIDE SEQUENCE [LARGE SCALE GENOMIC DNA]</scope>
    <source>
        <strain evidence="2 3">NBC 01753</strain>
    </source>
</reference>